<dbReference type="GO" id="GO:0000287">
    <property type="term" value="F:magnesium ion binding"/>
    <property type="evidence" value="ECO:0007669"/>
    <property type="project" value="TreeGrafter"/>
</dbReference>
<name>A0A136IRL4_9PEZI</name>
<sequence length="352" mass="39375">MSDALWLAFRHASPSPSSPAVVLRHWPPAAAKALGEMIIRNAHAGNYAVFDMDNTSYQFDLEESLLPYLESLGVLTRDTLDPSLKLIPFRDTANYTESLYSYYGRLCEVDELLCYPWAAQIWAGLTLRELKGHVDDLMALGSRNATLPVRYWSEDAVVEGKVSPPRIFRGQAELYNALMDHGIAVYVISAASEELVRFVASDPRYGYNVPPQNVLGVSTFLRNATDGQLVSSRRQIKSGDYDEARNLDLVFGSYLNTPATWFSGKWAAVLTYIDEWKRPVLAAGDTPGSDTYMMFHGVDTAKGGIHLWINRSDAKYKELQELIAEGAKGQRENGREVTVDKNWVVVKPEEIL</sequence>
<dbReference type="Proteomes" id="UP000070501">
    <property type="component" value="Unassembled WGS sequence"/>
</dbReference>
<evidence type="ECO:0000256" key="3">
    <source>
        <dbReference type="ARBA" id="ARBA00012640"/>
    </source>
</evidence>
<dbReference type="SUPFAM" id="SSF56784">
    <property type="entry name" value="HAD-like"/>
    <property type="match status" value="1"/>
</dbReference>
<organism evidence="9 10">
    <name type="scientific">Microdochium bolleyi</name>
    <dbReference type="NCBI Taxonomy" id="196109"/>
    <lineage>
        <taxon>Eukaryota</taxon>
        <taxon>Fungi</taxon>
        <taxon>Dikarya</taxon>
        <taxon>Ascomycota</taxon>
        <taxon>Pezizomycotina</taxon>
        <taxon>Sordariomycetes</taxon>
        <taxon>Xylariomycetidae</taxon>
        <taxon>Xylariales</taxon>
        <taxon>Microdochiaceae</taxon>
        <taxon>Microdochium</taxon>
    </lineage>
</organism>
<evidence type="ECO:0000256" key="5">
    <source>
        <dbReference type="ARBA" id="ARBA00022723"/>
    </source>
</evidence>
<keyword evidence="10" id="KW-1185">Reference proteome</keyword>
<dbReference type="Gene3D" id="3.40.50.1000">
    <property type="entry name" value="HAD superfamily/HAD-like"/>
    <property type="match status" value="1"/>
</dbReference>
<evidence type="ECO:0000256" key="7">
    <source>
        <dbReference type="ARBA" id="ARBA00022842"/>
    </source>
</evidence>
<dbReference type="PANTHER" id="PTHR43344:SF2">
    <property type="entry name" value="PHOSPHOSERINE PHOSPHATASE"/>
    <property type="match status" value="1"/>
</dbReference>
<dbReference type="OrthoDB" id="5182398at2759"/>
<keyword evidence="7" id="KW-0460">Magnesium</keyword>
<dbReference type="InParanoid" id="A0A136IRL4"/>
<dbReference type="GO" id="GO:0036424">
    <property type="term" value="F:L-phosphoserine phosphatase activity"/>
    <property type="evidence" value="ECO:0007669"/>
    <property type="project" value="TreeGrafter"/>
</dbReference>
<keyword evidence="8" id="KW-0718">Serine biosynthesis</keyword>
<evidence type="ECO:0000256" key="4">
    <source>
        <dbReference type="ARBA" id="ARBA00022605"/>
    </source>
</evidence>
<accession>A0A136IRL4</accession>
<evidence type="ECO:0000313" key="10">
    <source>
        <dbReference type="Proteomes" id="UP000070501"/>
    </source>
</evidence>
<dbReference type="EC" id="3.1.3.3" evidence="3"/>
<evidence type="ECO:0000256" key="6">
    <source>
        <dbReference type="ARBA" id="ARBA00022801"/>
    </source>
</evidence>
<dbReference type="InterPro" id="IPR023214">
    <property type="entry name" value="HAD_sf"/>
</dbReference>
<comment type="pathway">
    <text evidence="2">Amino-acid biosynthesis; L-serine biosynthesis; L-serine from 3-phospho-D-glycerate: step 3/3.</text>
</comment>
<evidence type="ECO:0000256" key="1">
    <source>
        <dbReference type="ARBA" id="ARBA00001946"/>
    </source>
</evidence>
<keyword evidence="4" id="KW-0028">Amino-acid biosynthesis</keyword>
<dbReference type="GO" id="GO:0006564">
    <property type="term" value="P:L-serine biosynthetic process"/>
    <property type="evidence" value="ECO:0007669"/>
    <property type="project" value="UniProtKB-KW"/>
</dbReference>
<dbReference type="PANTHER" id="PTHR43344">
    <property type="entry name" value="PHOSPHOSERINE PHOSPHATASE"/>
    <property type="match status" value="1"/>
</dbReference>
<dbReference type="InterPro" id="IPR036412">
    <property type="entry name" value="HAD-like_sf"/>
</dbReference>
<comment type="cofactor">
    <cofactor evidence="1">
        <name>Mg(2+)</name>
        <dbReference type="ChEBI" id="CHEBI:18420"/>
    </cofactor>
</comment>
<gene>
    <name evidence="9" type="ORF">Micbo1qcDRAFT_190260</name>
</gene>
<dbReference type="GO" id="GO:0005737">
    <property type="term" value="C:cytoplasm"/>
    <property type="evidence" value="ECO:0007669"/>
    <property type="project" value="TreeGrafter"/>
</dbReference>
<keyword evidence="6" id="KW-0378">Hydrolase</keyword>
<protein>
    <recommendedName>
        <fullName evidence="3">phosphoserine phosphatase</fullName>
        <ecNumber evidence="3">3.1.3.3</ecNumber>
    </recommendedName>
</protein>
<reference evidence="10" key="1">
    <citation type="submission" date="2016-02" db="EMBL/GenBank/DDBJ databases">
        <title>Draft genome sequence of Microdochium bolleyi, a fungal endophyte of beachgrass.</title>
        <authorList>
            <consortium name="DOE Joint Genome Institute"/>
            <person name="David A.S."/>
            <person name="May G."/>
            <person name="Haridas S."/>
            <person name="Lim J."/>
            <person name="Wang M."/>
            <person name="Labutti K."/>
            <person name="Lipzen A."/>
            <person name="Barry K."/>
            <person name="Grigoriev I.V."/>
        </authorList>
    </citation>
    <scope>NUCLEOTIDE SEQUENCE [LARGE SCALE GENOMIC DNA]</scope>
    <source>
        <strain evidence="10">J235TASD1</strain>
    </source>
</reference>
<evidence type="ECO:0000256" key="8">
    <source>
        <dbReference type="ARBA" id="ARBA00023299"/>
    </source>
</evidence>
<evidence type="ECO:0000313" key="9">
    <source>
        <dbReference type="EMBL" id="KXJ87591.1"/>
    </source>
</evidence>
<evidence type="ECO:0000256" key="2">
    <source>
        <dbReference type="ARBA" id="ARBA00005135"/>
    </source>
</evidence>
<dbReference type="Gene3D" id="1.20.1440.310">
    <property type="match status" value="1"/>
</dbReference>
<dbReference type="InterPro" id="IPR050582">
    <property type="entry name" value="HAD-like_SerB"/>
</dbReference>
<keyword evidence="5" id="KW-0479">Metal-binding</keyword>
<dbReference type="EMBL" id="KQ964262">
    <property type="protein sequence ID" value="KXJ87591.1"/>
    <property type="molecule type" value="Genomic_DNA"/>
</dbReference>
<dbReference type="AlphaFoldDB" id="A0A136IRL4"/>
<proteinExistence type="predicted"/>